<gene>
    <name evidence="3" type="primary">LOC109728104</name>
</gene>
<sequence>MATAQRPARSDAHLPPEEAARIEAEVRGYFAKVAPRRHTKPSRSDCDDDDDDDASSSDALQFSPDQLPIPELEKLRRLVSDPQKLVAEGSEVVEEFVETEYYKDLNCVDKLHYTRCDLNRVDKLHCTTGMGFIKVEKPNSSTIDLTTTSHSTASNVCFKGNPATNDWTPSPETVILVSNKPNRSDG</sequence>
<dbReference type="PANTHER" id="PTHR34686">
    <property type="entry name" value="MATERNAL EFFECT EMBRYO ARREST PROTEIN"/>
    <property type="match status" value="1"/>
</dbReference>
<reference evidence="2" key="1">
    <citation type="journal article" date="2015" name="Nat. Genet.">
        <title>The pineapple genome and the evolution of CAM photosynthesis.</title>
        <authorList>
            <person name="Ming R."/>
            <person name="VanBuren R."/>
            <person name="Wai C.M."/>
            <person name="Tang H."/>
            <person name="Schatz M.C."/>
            <person name="Bowers J.E."/>
            <person name="Lyons E."/>
            <person name="Wang M.L."/>
            <person name="Chen J."/>
            <person name="Biggers E."/>
            <person name="Zhang J."/>
            <person name="Huang L."/>
            <person name="Zhang L."/>
            <person name="Miao W."/>
            <person name="Zhang J."/>
            <person name="Ye Z."/>
            <person name="Miao C."/>
            <person name="Lin Z."/>
            <person name="Wang H."/>
            <person name="Zhou H."/>
            <person name="Yim W.C."/>
            <person name="Priest H.D."/>
            <person name="Zheng C."/>
            <person name="Woodhouse M."/>
            <person name="Edger P.P."/>
            <person name="Guyot R."/>
            <person name="Guo H.B."/>
            <person name="Guo H."/>
            <person name="Zheng G."/>
            <person name="Singh R."/>
            <person name="Sharma A."/>
            <person name="Min X."/>
            <person name="Zheng Y."/>
            <person name="Lee H."/>
            <person name="Gurtowski J."/>
            <person name="Sedlazeck F.J."/>
            <person name="Harkess A."/>
            <person name="McKain M.R."/>
            <person name="Liao Z."/>
            <person name="Fang J."/>
            <person name="Liu J."/>
            <person name="Zhang X."/>
            <person name="Zhang Q."/>
            <person name="Hu W."/>
            <person name="Qin Y."/>
            <person name="Wang K."/>
            <person name="Chen L.Y."/>
            <person name="Shirley N."/>
            <person name="Lin Y.R."/>
            <person name="Liu L.Y."/>
            <person name="Hernandez A.G."/>
            <person name="Wright C.L."/>
            <person name="Bulone V."/>
            <person name="Tuskan G.A."/>
            <person name="Heath K."/>
            <person name="Zee F."/>
            <person name="Moore P.H."/>
            <person name="Sunkar R."/>
            <person name="Leebens-Mack J.H."/>
            <person name="Mockler T."/>
            <person name="Bennetzen J.L."/>
            <person name="Freeling M."/>
            <person name="Sankoff D."/>
            <person name="Paterson A.H."/>
            <person name="Zhu X."/>
            <person name="Yang X."/>
            <person name="Smith J.A."/>
            <person name="Cushman J.C."/>
            <person name="Paull R.E."/>
            <person name="Yu Q."/>
        </authorList>
    </citation>
    <scope>NUCLEOTIDE SEQUENCE [LARGE SCALE GENOMIC DNA]</scope>
    <source>
        <strain evidence="2">cv. F153</strain>
    </source>
</reference>
<keyword evidence="2" id="KW-1185">Reference proteome</keyword>
<dbReference type="PANTHER" id="PTHR34686:SF5">
    <property type="entry name" value="OS05G0451300 PROTEIN"/>
    <property type="match status" value="1"/>
</dbReference>
<feature type="compositionally biased region" description="Acidic residues" evidence="1">
    <location>
        <begin position="46"/>
        <end position="55"/>
    </location>
</feature>
<dbReference type="Gramene" id="Aco015399.1.mrna1">
    <property type="protein sequence ID" value="Aco015399.1.mrna1"/>
    <property type="gene ID" value="Aco015399.1.path1"/>
</dbReference>
<proteinExistence type="predicted"/>
<protein>
    <submittedName>
        <fullName evidence="3">Uncharacterized protein LOC109728104 isoform X1</fullName>
    </submittedName>
</protein>
<organism evidence="2 3">
    <name type="scientific">Ananas comosus</name>
    <name type="common">Pineapple</name>
    <name type="synonym">Ananas ananas</name>
    <dbReference type="NCBI Taxonomy" id="4615"/>
    <lineage>
        <taxon>Eukaryota</taxon>
        <taxon>Viridiplantae</taxon>
        <taxon>Streptophyta</taxon>
        <taxon>Embryophyta</taxon>
        <taxon>Tracheophyta</taxon>
        <taxon>Spermatophyta</taxon>
        <taxon>Magnoliopsida</taxon>
        <taxon>Liliopsida</taxon>
        <taxon>Poales</taxon>
        <taxon>Bromeliaceae</taxon>
        <taxon>Bromelioideae</taxon>
        <taxon>Ananas</taxon>
    </lineage>
</organism>
<dbReference type="RefSeq" id="XP_020113997.1">
    <property type="nucleotide sequence ID" value="XM_020258408.1"/>
</dbReference>
<dbReference type="PROSITE" id="PS50096">
    <property type="entry name" value="IQ"/>
    <property type="match status" value="1"/>
</dbReference>
<dbReference type="OrthoDB" id="1918800at2759"/>
<name>A0A6P5H1R8_ANACO</name>
<reference evidence="3" key="2">
    <citation type="submission" date="2025-08" db="UniProtKB">
        <authorList>
            <consortium name="RefSeq"/>
        </authorList>
    </citation>
    <scope>IDENTIFICATION</scope>
    <source>
        <tissue evidence="3">Leaf</tissue>
    </source>
</reference>
<evidence type="ECO:0000256" key="1">
    <source>
        <dbReference type="SAM" id="MobiDB-lite"/>
    </source>
</evidence>
<dbReference type="GeneID" id="109728104"/>
<evidence type="ECO:0000313" key="2">
    <source>
        <dbReference type="Proteomes" id="UP000515123"/>
    </source>
</evidence>
<dbReference type="AlphaFoldDB" id="A0A6P5H1R8"/>
<feature type="region of interest" description="Disordered" evidence="1">
    <location>
        <begin position="33"/>
        <end position="66"/>
    </location>
</feature>
<dbReference type="Proteomes" id="UP000515123">
    <property type="component" value="Linkage group 23"/>
</dbReference>
<accession>A0A6P5H1R8</accession>
<evidence type="ECO:0000313" key="3">
    <source>
        <dbReference type="RefSeq" id="XP_020113997.1"/>
    </source>
</evidence>